<sequence>MDRADFAFNKKIGSPRAVLFLGGLGALVAPNDELPVTRPLVGCLSDLFLNVKRLLLIPQYLNNTQLGYCILSPSDGYYSK</sequence>
<dbReference type="Proteomes" id="UP000030665">
    <property type="component" value="Unassembled WGS sequence"/>
</dbReference>
<name>A0A077ZAL4_TRITR</name>
<gene>
    <name evidence="1" type="ORF">TTRE_0000513701</name>
</gene>
<organism evidence="1 2">
    <name type="scientific">Trichuris trichiura</name>
    <name type="common">Whipworm</name>
    <name type="synonym">Trichocephalus trichiurus</name>
    <dbReference type="NCBI Taxonomy" id="36087"/>
    <lineage>
        <taxon>Eukaryota</taxon>
        <taxon>Metazoa</taxon>
        <taxon>Ecdysozoa</taxon>
        <taxon>Nematoda</taxon>
        <taxon>Enoplea</taxon>
        <taxon>Dorylaimia</taxon>
        <taxon>Trichinellida</taxon>
        <taxon>Trichuridae</taxon>
        <taxon>Trichuris</taxon>
    </lineage>
</organism>
<keyword evidence="2" id="KW-1185">Reference proteome</keyword>
<reference evidence="1" key="1">
    <citation type="submission" date="2014-01" db="EMBL/GenBank/DDBJ databases">
        <authorList>
            <person name="Aslett M."/>
        </authorList>
    </citation>
    <scope>NUCLEOTIDE SEQUENCE</scope>
</reference>
<dbReference type="OrthoDB" id="5857066at2759"/>
<reference evidence="1" key="2">
    <citation type="submission" date="2014-03" db="EMBL/GenBank/DDBJ databases">
        <title>The whipworm genome and dual-species transcriptomics of an intimate host-pathogen interaction.</title>
        <authorList>
            <person name="Foth B.J."/>
            <person name="Tsai I.J."/>
            <person name="Reid A.J."/>
            <person name="Bancroft A.J."/>
            <person name="Nichol S."/>
            <person name="Tracey A."/>
            <person name="Holroyd N."/>
            <person name="Cotton J.A."/>
            <person name="Stanley E.J."/>
            <person name="Zarowiecki M."/>
            <person name="Liu J.Z."/>
            <person name="Huckvale T."/>
            <person name="Cooper P.J."/>
            <person name="Grencis R.K."/>
            <person name="Berriman M."/>
        </authorList>
    </citation>
    <scope>NUCLEOTIDE SEQUENCE [LARGE SCALE GENOMIC DNA]</scope>
</reference>
<dbReference type="AlphaFoldDB" id="A0A077ZAL4"/>
<evidence type="ECO:0000313" key="2">
    <source>
        <dbReference type="Proteomes" id="UP000030665"/>
    </source>
</evidence>
<accession>A0A077ZAL4</accession>
<proteinExistence type="predicted"/>
<evidence type="ECO:0000313" key="1">
    <source>
        <dbReference type="EMBL" id="CDW56854.1"/>
    </source>
</evidence>
<dbReference type="EMBL" id="HG806088">
    <property type="protein sequence ID" value="CDW56854.1"/>
    <property type="molecule type" value="Genomic_DNA"/>
</dbReference>
<protein>
    <submittedName>
        <fullName evidence="1">Uncharacterized protein</fullName>
    </submittedName>
</protein>
<dbReference type="STRING" id="36087.A0A077ZAL4"/>